<evidence type="ECO:0000313" key="2">
    <source>
        <dbReference type="Proteomes" id="UP000697998"/>
    </source>
</evidence>
<evidence type="ECO:0000313" key="1">
    <source>
        <dbReference type="EMBL" id="MBK7673284.1"/>
    </source>
</evidence>
<sequence>MERTSDPDRFKDEQALLQPLNPMPYDIGRIQSQRVKQFLSRSTPITIRYRPSWRVSA</sequence>
<dbReference type="AlphaFoldDB" id="A0A935UF50"/>
<proteinExistence type="predicted"/>
<gene>
    <name evidence="1" type="ORF">IPJ27_00140</name>
</gene>
<comment type="caution">
    <text evidence="1">The sequence shown here is derived from an EMBL/GenBank/DDBJ whole genome shotgun (WGS) entry which is preliminary data.</text>
</comment>
<organism evidence="1 2">
    <name type="scientific">Candidatus Accumulibacter proximus</name>
    <dbReference type="NCBI Taxonomy" id="2954385"/>
    <lineage>
        <taxon>Bacteria</taxon>
        <taxon>Pseudomonadati</taxon>
        <taxon>Pseudomonadota</taxon>
        <taxon>Betaproteobacteria</taxon>
        <taxon>Candidatus Accumulibacter</taxon>
    </lineage>
</organism>
<accession>A0A935UF50</accession>
<name>A0A935UF50_9PROT</name>
<reference evidence="1 2" key="1">
    <citation type="submission" date="2020-10" db="EMBL/GenBank/DDBJ databases">
        <title>Connecting structure to function with the recovery of over 1000 high-quality activated sludge metagenome-assembled genomes encoding full-length rRNA genes using long-read sequencing.</title>
        <authorList>
            <person name="Singleton C.M."/>
            <person name="Petriglieri F."/>
            <person name="Kristensen J.M."/>
            <person name="Kirkegaard R.H."/>
            <person name="Michaelsen T.Y."/>
            <person name="Andersen M.H."/>
            <person name="Karst S.M."/>
            <person name="Dueholm M.S."/>
            <person name="Nielsen P.H."/>
            <person name="Albertsen M."/>
        </authorList>
    </citation>
    <scope>NUCLEOTIDE SEQUENCE [LARGE SCALE GENOMIC DNA]</scope>
    <source>
        <strain evidence="1">EsbW_18-Q3-R4-48_BATAC.285</strain>
    </source>
</reference>
<dbReference type="Proteomes" id="UP000697998">
    <property type="component" value="Unassembled WGS sequence"/>
</dbReference>
<protein>
    <submittedName>
        <fullName evidence="1">Uncharacterized protein</fullName>
    </submittedName>
</protein>
<dbReference type="EMBL" id="JADJMH010000001">
    <property type="protein sequence ID" value="MBK7673284.1"/>
    <property type="molecule type" value="Genomic_DNA"/>
</dbReference>